<sequence>MNRLSGLALLWLAAIVLLIACGGEERPEGPSSTANPIVAERMDNPKLVHKGEPFEMRLNVEKTTYKAGEPIVLSASLTYTGDEKEFTVWGSSSAKVGFTLTDGKDFDMDGASTSDLTPMKFARGETMEFPFVKSGGYGSDDPDAEYWRAFYAEKELKLPAGQYLIAAHCNFSLTQDVVDSHYDGDVYTKITVVE</sequence>
<dbReference type="RefSeq" id="WP_108991027.1">
    <property type="nucleotide sequence ID" value="NZ_BDQX01000005.1"/>
</dbReference>
<gene>
    <name evidence="1" type="ORF">PAT3040_00032</name>
</gene>
<dbReference type="Proteomes" id="UP000245202">
    <property type="component" value="Unassembled WGS sequence"/>
</dbReference>
<keyword evidence="2" id="KW-1185">Reference proteome</keyword>
<evidence type="ECO:0000313" key="2">
    <source>
        <dbReference type="Proteomes" id="UP000245202"/>
    </source>
</evidence>
<comment type="caution">
    <text evidence="1">The sequence shown here is derived from an EMBL/GenBank/DDBJ whole genome shotgun (WGS) entry which is preliminary data.</text>
</comment>
<dbReference type="PROSITE" id="PS51257">
    <property type="entry name" value="PROKAR_LIPOPROTEIN"/>
    <property type="match status" value="1"/>
</dbReference>
<protein>
    <submittedName>
        <fullName evidence="1">Uncharacterized protein</fullName>
    </submittedName>
</protein>
<reference evidence="1 2" key="1">
    <citation type="submission" date="2017-08" db="EMBL/GenBank/DDBJ databases">
        <title>Substantial Increase in Enzyme Production by Combined Drug-Resistance Mutations in Paenibacillus agaridevorans.</title>
        <authorList>
            <person name="Tanaka Y."/>
            <person name="Funane K."/>
            <person name="Hosaka T."/>
            <person name="Shiwa Y."/>
            <person name="Fujita N."/>
            <person name="Miyazaki T."/>
            <person name="Yoshikawa H."/>
            <person name="Murakami K."/>
            <person name="Kasahara K."/>
            <person name="Inaoka T."/>
            <person name="Hiraga Y."/>
            <person name="Ochi K."/>
        </authorList>
    </citation>
    <scope>NUCLEOTIDE SEQUENCE [LARGE SCALE GENOMIC DNA]</scope>
    <source>
        <strain evidence="1 2">T-3040</strain>
    </source>
</reference>
<proteinExistence type="predicted"/>
<dbReference type="EMBL" id="BDQX01000005">
    <property type="protein sequence ID" value="GBG05551.1"/>
    <property type="molecule type" value="Genomic_DNA"/>
</dbReference>
<name>A0A2R5EQ44_9BACL</name>
<dbReference type="AlphaFoldDB" id="A0A2R5EQ44"/>
<organism evidence="1 2">
    <name type="scientific">Paenibacillus agaridevorans</name>
    <dbReference type="NCBI Taxonomy" id="171404"/>
    <lineage>
        <taxon>Bacteria</taxon>
        <taxon>Bacillati</taxon>
        <taxon>Bacillota</taxon>
        <taxon>Bacilli</taxon>
        <taxon>Bacillales</taxon>
        <taxon>Paenibacillaceae</taxon>
        <taxon>Paenibacillus</taxon>
    </lineage>
</organism>
<evidence type="ECO:0000313" key="1">
    <source>
        <dbReference type="EMBL" id="GBG05551.1"/>
    </source>
</evidence>
<accession>A0A2R5EQ44</accession>